<gene>
    <name evidence="2" type="ORF">I41_49740</name>
</gene>
<dbReference type="InterPro" id="IPR016186">
    <property type="entry name" value="C-type_lectin-like/link_sf"/>
</dbReference>
<dbReference type="Gene3D" id="3.10.100.10">
    <property type="entry name" value="Mannose-Binding Protein A, subunit A"/>
    <property type="match status" value="1"/>
</dbReference>
<dbReference type="InterPro" id="IPR016187">
    <property type="entry name" value="CTDL_fold"/>
</dbReference>
<feature type="domain" description="C-type lectin" evidence="1">
    <location>
        <begin position="55"/>
        <end position="201"/>
    </location>
</feature>
<dbReference type="EMBL" id="CP036339">
    <property type="protein sequence ID" value="QDT75732.1"/>
    <property type="molecule type" value="Genomic_DNA"/>
</dbReference>
<dbReference type="InterPro" id="IPR001304">
    <property type="entry name" value="C-type_lectin-like"/>
</dbReference>
<dbReference type="SUPFAM" id="SSF56436">
    <property type="entry name" value="C-type lectin-like"/>
    <property type="match status" value="1"/>
</dbReference>
<organism evidence="2 3">
    <name type="scientific">Lacipirellula limnantheis</name>
    <dbReference type="NCBI Taxonomy" id="2528024"/>
    <lineage>
        <taxon>Bacteria</taxon>
        <taxon>Pseudomonadati</taxon>
        <taxon>Planctomycetota</taxon>
        <taxon>Planctomycetia</taxon>
        <taxon>Pirellulales</taxon>
        <taxon>Lacipirellulaceae</taxon>
        <taxon>Lacipirellula</taxon>
    </lineage>
</organism>
<keyword evidence="3" id="KW-1185">Reference proteome</keyword>
<dbReference type="KEGG" id="llh:I41_49740"/>
<dbReference type="Pfam" id="PF00059">
    <property type="entry name" value="Lectin_C"/>
    <property type="match status" value="1"/>
</dbReference>
<name>A0A517U538_9BACT</name>
<sequence length="249" mass="27510">MCQRVLRLLLRAKGTPRAACWAAVILSMLLGAVAPIAAQPLLPPSLFNTVVQNPSNGHYYELIKFGSATLTFAEASAAAGAKSYQGIPGHLVTITSQAEQDFIDYTFQKGVNYNVWMGASDSAIEGEWRWVTGPEAGQLFWRTESTNPVITGVAFGFESWGANRDRNQYWEPSNRGYLGNNEDFATFAIGRGTPNVTRWSDLPGEYSRGLRSWVKCYMVEYSIPEPASITIMMLAAFALPRRGHRRATC</sequence>
<dbReference type="OrthoDB" id="285457at2"/>
<accession>A0A517U538</accession>
<proteinExistence type="predicted"/>
<reference evidence="2 3" key="1">
    <citation type="submission" date="2019-02" db="EMBL/GenBank/DDBJ databases">
        <title>Deep-cultivation of Planctomycetes and their phenomic and genomic characterization uncovers novel biology.</title>
        <authorList>
            <person name="Wiegand S."/>
            <person name="Jogler M."/>
            <person name="Boedeker C."/>
            <person name="Pinto D."/>
            <person name="Vollmers J."/>
            <person name="Rivas-Marin E."/>
            <person name="Kohn T."/>
            <person name="Peeters S.H."/>
            <person name="Heuer A."/>
            <person name="Rast P."/>
            <person name="Oberbeckmann S."/>
            <person name="Bunk B."/>
            <person name="Jeske O."/>
            <person name="Meyerdierks A."/>
            <person name="Storesund J.E."/>
            <person name="Kallscheuer N."/>
            <person name="Luecker S."/>
            <person name="Lage O.M."/>
            <person name="Pohl T."/>
            <person name="Merkel B.J."/>
            <person name="Hornburger P."/>
            <person name="Mueller R.-W."/>
            <person name="Bruemmer F."/>
            <person name="Labrenz M."/>
            <person name="Spormann A.M."/>
            <person name="Op den Camp H."/>
            <person name="Overmann J."/>
            <person name="Amann R."/>
            <person name="Jetten M.S.M."/>
            <person name="Mascher T."/>
            <person name="Medema M.H."/>
            <person name="Devos D.P."/>
            <person name="Kaster A.-K."/>
            <person name="Ovreas L."/>
            <person name="Rohde M."/>
            <person name="Galperin M.Y."/>
            <person name="Jogler C."/>
        </authorList>
    </citation>
    <scope>NUCLEOTIDE SEQUENCE [LARGE SCALE GENOMIC DNA]</scope>
    <source>
        <strain evidence="2 3">I41</strain>
    </source>
</reference>
<dbReference type="AlphaFoldDB" id="A0A517U538"/>
<evidence type="ECO:0000313" key="3">
    <source>
        <dbReference type="Proteomes" id="UP000317909"/>
    </source>
</evidence>
<dbReference type="PROSITE" id="PS50041">
    <property type="entry name" value="C_TYPE_LECTIN_2"/>
    <property type="match status" value="1"/>
</dbReference>
<protein>
    <submittedName>
        <fullName evidence="2">Lectin C-type domain protein</fullName>
    </submittedName>
</protein>
<dbReference type="Proteomes" id="UP000317909">
    <property type="component" value="Chromosome"/>
</dbReference>
<evidence type="ECO:0000259" key="1">
    <source>
        <dbReference type="PROSITE" id="PS50041"/>
    </source>
</evidence>
<evidence type="ECO:0000313" key="2">
    <source>
        <dbReference type="EMBL" id="QDT75732.1"/>
    </source>
</evidence>